<comment type="similarity">
    <text evidence="4">Belongs to the cytochrome P450 family.</text>
</comment>
<evidence type="ECO:0000256" key="10">
    <source>
        <dbReference type="ARBA" id="ARBA00023004"/>
    </source>
</evidence>
<dbReference type="InterPro" id="IPR036396">
    <property type="entry name" value="Cyt_P450_sf"/>
</dbReference>
<evidence type="ECO:0000256" key="2">
    <source>
        <dbReference type="ARBA" id="ARBA00004174"/>
    </source>
</evidence>
<comment type="cofactor">
    <cofactor evidence="1">
        <name>heme</name>
        <dbReference type="ChEBI" id="CHEBI:30413"/>
    </cofactor>
</comment>
<evidence type="ECO:0000256" key="9">
    <source>
        <dbReference type="ARBA" id="ARBA00023002"/>
    </source>
</evidence>
<dbReference type="CDD" id="cd11056">
    <property type="entry name" value="CYP6-like"/>
    <property type="match status" value="2"/>
</dbReference>
<proteinExistence type="inferred from homology"/>
<evidence type="ECO:0000256" key="6">
    <source>
        <dbReference type="ARBA" id="ARBA00022723"/>
    </source>
</evidence>
<keyword evidence="13" id="KW-0732">Signal</keyword>
<dbReference type="Gene3D" id="1.10.630.10">
    <property type="entry name" value="Cytochrome P450"/>
    <property type="match status" value="2"/>
</dbReference>
<dbReference type="InterPro" id="IPR002401">
    <property type="entry name" value="Cyt_P450_E_grp-I"/>
</dbReference>
<dbReference type="PANTHER" id="PTHR24292:SF93">
    <property type="entry name" value="CYTOCHROME P450 310A1-RELATED"/>
    <property type="match status" value="1"/>
</dbReference>
<dbReference type="InterPro" id="IPR050476">
    <property type="entry name" value="Insect_CytP450_Detox"/>
</dbReference>
<evidence type="ECO:0000313" key="15">
    <source>
        <dbReference type="RefSeq" id="XP_058981515.1"/>
    </source>
</evidence>
<protein>
    <submittedName>
        <fullName evidence="15">Cytochrome P450 6d3 isoform X1</fullName>
    </submittedName>
</protein>
<keyword evidence="11" id="KW-0503">Monooxygenase</keyword>
<evidence type="ECO:0000256" key="4">
    <source>
        <dbReference type="ARBA" id="ARBA00010617"/>
    </source>
</evidence>
<dbReference type="Pfam" id="PF00067">
    <property type="entry name" value="p450"/>
    <property type="match status" value="2"/>
</dbReference>
<keyword evidence="10" id="KW-0408">Iron</keyword>
<evidence type="ECO:0000256" key="12">
    <source>
        <dbReference type="ARBA" id="ARBA00023136"/>
    </source>
</evidence>
<dbReference type="PRINTS" id="PR00463">
    <property type="entry name" value="EP450I"/>
</dbReference>
<dbReference type="PANTHER" id="PTHR24292">
    <property type="entry name" value="CYTOCHROME P450"/>
    <property type="match status" value="1"/>
</dbReference>
<dbReference type="RefSeq" id="XP_058981515.1">
    <property type="nucleotide sequence ID" value="XM_059125532.1"/>
</dbReference>
<keyword evidence="14" id="KW-1185">Reference proteome</keyword>
<dbReference type="PROSITE" id="PS00086">
    <property type="entry name" value="CYTOCHROME_P450"/>
    <property type="match status" value="2"/>
</dbReference>
<organism evidence="14 15">
    <name type="scientific">Musca domestica</name>
    <name type="common">House fly</name>
    <dbReference type="NCBI Taxonomy" id="7370"/>
    <lineage>
        <taxon>Eukaryota</taxon>
        <taxon>Metazoa</taxon>
        <taxon>Ecdysozoa</taxon>
        <taxon>Arthropoda</taxon>
        <taxon>Hexapoda</taxon>
        <taxon>Insecta</taxon>
        <taxon>Pterygota</taxon>
        <taxon>Neoptera</taxon>
        <taxon>Endopterygota</taxon>
        <taxon>Diptera</taxon>
        <taxon>Brachycera</taxon>
        <taxon>Muscomorpha</taxon>
        <taxon>Muscoidea</taxon>
        <taxon>Muscidae</taxon>
        <taxon>Musca</taxon>
    </lineage>
</organism>
<feature type="chain" id="PRO_5045116337" evidence="13">
    <location>
        <begin position="18"/>
        <end position="1036"/>
    </location>
</feature>
<keyword evidence="6" id="KW-0479">Metal-binding</keyword>
<sequence>MLLFLLITLLSAFFIFAKRHYTQWQRLGLVSDEAVIPFGSLAKVFRKERPFGLVMYDLYEKFQEQVVGIYLFFKPALLIRDAELARQILTSDFNSFHDRGIYVDEKNDPMSANLFALEGQSWRTLRMKLTPSFSSGKLKGMFETVDDVGNKLLEYLNNQLKDGQTHVLDIKSILTTYAIDIIGSVIFGLEIDSFTNPDNEFRVLSDRSFDNDSRSFLSKLRNLTNFVCPPIAKLLTRLGTKEPVVYRLRDIVKRTIEFREENNVVRKDLLHLLIQLRNTGKISDDNDNLWNKVESTATNLKAMSIDMIASNSFLFYIAGSETTASSTSFTIYELAMNPEALKKAQNEVDECLKKHGIKPDGRITYEAIQDMKYLDLCVKETTRKYPGLPFLNRQCTQDFKVPNSKFTIKKDTNVIISLLGLHRDAKYFPEPLAYKPERFADETKDYDAAAYMPFGEGPRHCIAQRMGVMNTKVALAKILANFNIEPMPHKEAEFQFNTAPVLVPVNGLRVGLSKRSFCKTKMLLLLLIVVTTLYIFAKLHYTKWERLGFESDKATIPLGSMAKVFHKERPFGLVLSDIYDKCHEKVVGIYLFFKPALLVRDAELARQILTTDFNSFHDRGLYVDEKNDPMSANLFVMEGQSWRTLRMKLAPSFSSGKLKGMFETVDDVAAKLLNHLNERLKDGQSHVLEIKSILTTYAVDIIGSVIFGLEIDSFTHPDNEFRVLSDRLFNPKKSTMLQRFRNLSNFICPPLAKLLSRLGAKDPITYRLRDIVKRTIEFREEKGVVRKDLLQLFIQLRNTGKISDDNDKLWHDVESTAENLKAMSIDMIASNSFLFYIAGSETTAATTSFTIYELAMYPEILKKAQSEVDECLQRHGLKPQGRLTYEAIQDMKYLDLCVMETTRKYPGLPFLNRKCTQDFQVPDTKLTIPKETGIIISLLGIHRDPQYFPQPEDYRPERFADESKDYDPAAYMPFGEGPRHCIAQRMGVMNSKVALAKILANFNIQPMPRQEVEFKFHSAPVLVPVNGLNVGLSKRW</sequence>
<gene>
    <name evidence="15" type="primary">CYP6D3</name>
    <name evidence="15" type="synonym">CYPVID3</name>
</gene>
<reference evidence="15" key="1">
    <citation type="submission" date="2025-08" db="UniProtKB">
        <authorList>
            <consortium name="RefSeq"/>
        </authorList>
    </citation>
    <scope>IDENTIFICATION</scope>
    <source>
        <strain evidence="15">Aabys</strain>
        <tissue evidence="15">Whole body</tissue>
    </source>
</reference>
<keyword evidence="12" id="KW-0472">Membrane</keyword>
<evidence type="ECO:0000256" key="5">
    <source>
        <dbReference type="ARBA" id="ARBA00022617"/>
    </source>
</evidence>
<evidence type="ECO:0000256" key="13">
    <source>
        <dbReference type="SAM" id="SignalP"/>
    </source>
</evidence>
<keyword evidence="9" id="KW-0560">Oxidoreductase</keyword>
<name>A0ABM3V6W0_MUSDO</name>
<evidence type="ECO:0000256" key="1">
    <source>
        <dbReference type="ARBA" id="ARBA00001971"/>
    </source>
</evidence>
<comment type="subcellular location">
    <subcellularLocation>
        <location evidence="3">Endoplasmic reticulum membrane</location>
        <topology evidence="3">Peripheral membrane protein</topology>
    </subcellularLocation>
    <subcellularLocation>
        <location evidence="2">Microsome membrane</location>
        <topology evidence="2">Peripheral membrane protein</topology>
    </subcellularLocation>
</comment>
<evidence type="ECO:0000256" key="7">
    <source>
        <dbReference type="ARBA" id="ARBA00022824"/>
    </source>
</evidence>
<evidence type="ECO:0000256" key="3">
    <source>
        <dbReference type="ARBA" id="ARBA00004406"/>
    </source>
</evidence>
<feature type="signal peptide" evidence="13">
    <location>
        <begin position="1"/>
        <end position="17"/>
    </location>
</feature>
<keyword evidence="5" id="KW-0349">Heme</keyword>
<keyword evidence="8" id="KW-0492">Microsome</keyword>
<dbReference type="Proteomes" id="UP001652621">
    <property type="component" value="Unplaced"/>
</dbReference>
<evidence type="ECO:0000256" key="11">
    <source>
        <dbReference type="ARBA" id="ARBA00023033"/>
    </source>
</evidence>
<evidence type="ECO:0000256" key="8">
    <source>
        <dbReference type="ARBA" id="ARBA00022848"/>
    </source>
</evidence>
<dbReference type="SUPFAM" id="SSF48264">
    <property type="entry name" value="Cytochrome P450"/>
    <property type="match status" value="2"/>
</dbReference>
<dbReference type="InterPro" id="IPR017972">
    <property type="entry name" value="Cyt_P450_CS"/>
</dbReference>
<accession>A0ABM3V6W0</accession>
<dbReference type="GeneID" id="101899585"/>
<dbReference type="InterPro" id="IPR001128">
    <property type="entry name" value="Cyt_P450"/>
</dbReference>
<keyword evidence="7" id="KW-0256">Endoplasmic reticulum</keyword>
<dbReference type="PRINTS" id="PR00385">
    <property type="entry name" value="P450"/>
</dbReference>
<evidence type="ECO:0000313" key="14">
    <source>
        <dbReference type="Proteomes" id="UP001652621"/>
    </source>
</evidence>